<sequence>MILDSTLKNGLPEMTQRYQDAVAGSKPPEIKPLLGPDERAHDRPDFISRVFDRLCDDVLGNKNRAGWFGALLTHTHVIEYLKRSLPYAHMLITLAPDDHPLTTEAIDKIISAEIPYPARYPDL</sequence>
<reference evidence="3" key="1">
    <citation type="submission" date="2016-09" db="EMBL/GenBank/DDBJ databases">
        <authorList>
            <person name="Jeantristanb JTB J.-T."/>
            <person name="Ricardo R."/>
        </authorList>
    </citation>
    <scope>NUCLEOTIDE SEQUENCE [LARGE SCALE GENOMIC DNA]</scope>
</reference>
<dbReference type="OrthoDB" id="3366231at2759"/>
<evidence type="ECO:0000313" key="2">
    <source>
        <dbReference type="EMBL" id="SCV72261.1"/>
    </source>
</evidence>
<dbReference type="Proteomes" id="UP000198372">
    <property type="component" value="Unassembled WGS sequence"/>
</dbReference>
<accession>A0A238FJC9</accession>
<organism evidence="2 3">
    <name type="scientific">Microbotryum intermedium</name>
    <dbReference type="NCBI Taxonomy" id="269621"/>
    <lineage>
        <taxon>Eukaryota</taxon>
        <taxon>Fungi</taxon>
        <taxon>Dikarya</taxon>
        <taxon>Basidiomycota</taxon>
        <taxon>Pucciniomycotina</taxon>
        <taxon>Microbotryomycetes</taxon>
        <taxon>Microbotryales</taxon>
        <taxon>Microbotryaceae</taxon>
        <taxon>Microbotryum</taxon>
    </lineage>
</organism>
<name>A0A238FJC9_9BASI</name>
<dbReference type="InterPro" id="IPR025476">
    <property type="entry name" value="Helitron_helicase-like"/>
</dbReference>
<proteinExistence type="predicted"/>
<gene>
    <name evidence="2" type="ORF">BQ2448_4955</name>
</gene>
<evidence type="ECO:0000259" key="1">
    <source>
        <dbReference type="Pfam" id="PF14214"/>
    </source>
</evidence>
<evidence type="ECO:0000313" key="3">
    <source>
        <dbReference type="Proteomes" id="UP000198372"/>
    </source>
</evidence>
<dbReference type="AlphaFoldDB" id="A0A238FJC9"/>
<protein>
    <submittedName>
        <fullName evidence="2">BQ2448_4955 protein</fullName>
    </submittedName>
</protein>
<dbReference type="EMBL" id="FMSP01000008">
    <property type="protein sequence ID" value="SCV72261.1"/>
    <property type="molecule type" value="Genomic_DNA"/>
</dbReference>
<feature type="domain" description="Helitron helicase-like" evidence="1">
    <location>
        <begin position="28"/>
        <end position="92"/>
    </location>
</feature>
<keyword evidence="3" id="KW-1185">Reference proteome</keyword>
<dbReference type="Pfam" id="PF14214">
    <property type="entry name" value="Helitron_like_N"/>
    <property type="match status" value="1"/>
</dbReference>
<dbReference type="STRING" id="269621.A0A238FJC9"/>